<evidence type="ECO:0000313" key="5">
    <source>
        <dbReference type="Proteomes" id="UP000319257"/>
    </source>
</evidence>
<evidence type="ECO:0000313" key="4">
    <source>
        <dbReference type="EMBL" id="TPX10340.1"/>
    </source>
</evidence>
<dbReference type="OrthoDB" id="5423360at2759"/>
<organism evidence="4 5">
    <name type="scientific">Thyridium curvatum</name>
    <dbReference type="NCBI Taxonomy" id="1093900"/>
    <lineage>
        <taxon>Eukaryota</taxon>
        <taxon>Fungi</taxon>
        <taxon>Dikarya</taxon>
        <taxon>Ascomycota</taxon>
        <taxon>Pezizomycotina</taxon>
        <taxon>Sordariomycetes</taxon>
        <taxon>Sordariomycetidae</taxon>
        <taxon>Thyridiales</taxon>
        <taxon>Thyridiaceae</taxon>
        <taxon>Thyridium</taxon>
    </lineage>
</organism>
<dbReference type="Pfam" id="PF26053">
    <property type="entry name" value="DUF8016"/>
    <property type="match status" value="1"/>
</dbReference>
<dbReference type="PANTHER" id="PTHR46310:SF7">
    <property type="entry name" value="AMIDASE 1"/>
    <property type="match status" value="1"/>
</dbReference>
<dbReference type="RefSeq" id="XP_030992051.1">
    <property type="nucleotide sequence ID" value="XM_031143633.1"/>
</dbReference>
<feature type="domain" description="Amidase" evidence="2">
    <location>
        <begin position="195"/>
        <end position="360"/>
    </location>
</feature>
<dbReference type="InParanoid" id="A0A507B1B1"/>
<dbReference type="SUPFAM" id="SSF75304">
    <property type="entry name" value="Amidase signature (AS) enzymes"/>
    <property type="match status" value="1"/>
</dbReference>
<sequence>MAPSTLFQYLGFGARKDEPSEAPGQATTCQSIVRVGATGFLLGPKSQATIPIIDGPERYVPATVVHKQEGKFGDEELEEVVDDFERRDDVWNTDFLEVIVLAAPSSVKSNNEFKRGSKVIRPNHSLEVDDVPSGPYILHSSSGSIYKVFKLFPDESQAFVGAIAPSARPGDAFSWLDSINHVAVPSRLYHPGPTKERPLEGTRFAVKDVIDVRGLHTSCGSASWRSTYPPVQQSAPFVDQLLAAGASLVGKLRCCQFGDNQSPSERFEEVSPTNPRGDRFQIPGSTSSGSAAAIASYSWLDFTIGTENSDSRQHAAGLNGVYALRPSKDSVKSKGVFTSPLLESTNIFSRSASLAEDVANCVTGKLNTAGKGKLGNFQFKLLYAVESRGWSAIDSDPDFFLQDISANDRLGDASALFDTFIKKLEKQLDCKRQTLCLSDFWRDTRAANTPQALTASAVNASRAIIYRDLSRNIVEPFINEYRAAHANRMPFIEPVTKERLRFGACVSDDEYSTAKDHLEVYAEWVNTVLLPSPADPVDAGPADGKAAAGKQGPEIPILVCPQHWGTRLYRDASRSTLARSGLSASSIAASAGVPHLILPVGEIKYTSKITEADARLPVSMSLLAPSGLDGILTEIIANLERAGEIEVVKPGPSVF</sequence>
<gene>
    <name evidence="4" type="ORF">E0L32_008745</name>
</gene>
<dbReference type="PANTHER" id="PTHR46310">
    <property type="entry name" value="AMIDASE 1"/>
    <property type="match status" value="1"/>
</dbReference>
<dbReference type="Pfam" id="PF01425">
    <property type="entry name" value="Amidase"/>
    <property type="match status" value="1"/>
</dbReference>
<dbReference type="EMBL" id="SKBQ01000059">
    <property type="protein sequence ID" value="TPX10340.1"/>
    <property type="molecule type" value="Genomic_DNA"/>
</dbReference>
<evidence type="ECO:0000256" key="1">
    <source>
        <dbReference type="SAM" id="MobiDB-lite"/>
    </source>
</evidence>
<dbReference type="Gene3D" id="3.90.1300.10">
    <property type="entry name" value="Amidase signature (AS) domain"/>
    <property type="match status" value="1"/>
</dbReference>
<protein>
    <submittedName>
        <fullName evidence="4">Uncharacterized protein</fullName>
    </submittedName>
</protein>
<comment type="caution">
    <text evidence="4">The sequence shown here is derived from an EMBL/GenBank/DDBJ whole genome shotgun (WGS) entry which is preliminary data.</text>
</comment>
<feature type="domain" description="Scytalone dehydratase-like protein Arp1 N-terminal" evidence="3">
    <location>
        <begin position="56"/>
        <end position="151"/>
    </location>
</feature>
<evidence type="ECO:0000259" key="3">
    <source>
        <dbReference type="Pfam" id="PF26053"/>
    </source>
</evidence>
<dbReference type="InterPro" id="IPR036928">
    <property type="entry name" value="AS_sf"/>
</dbReference>
<keyword evidence="5" id="KW-1185">Reference proteome</keyword>
<evidence type="ECO:0000259" key="2">
    <source>
        <dbReference type="Pfam" id="PF01425"/>
    </source>
</evidence>
<dbReference type="STRING" id="1093900.A0A507B1B1"/>
<name>A0A507B1B1_9PEZI</name>
<dbReference type="InterPro" id="IPR023631">
    <property type="entry name" value="Amidase_dom"/>
</dbReference>
<dbReference type="Proteomes" id="UP000319257">
    <property type="component" value="Unassembled WGS sequence"/>
</dbReference>
<proteinExistence type="predicted"/>
<reference evidence="4 5" key="1">
    <citation type="submission" date="2019-06" db="EMBL/GenBank/DDBJ databases">
        <title>Draft genome sequence of the filamentous fungus Phialemoniopsis curvata isolated from diesel fuel.</title>
        <authorList>
            <person name="Varaljay V.A."/>
            <person name="Lyon W.J."/>
            <person name="Crouch A.L."/>
            <person name="Drake C.E."/>
            <person name="Hollomon J.M."/>
            <person name="Nadeau L.J."/>
            <person name="Nunn H.S."/>
            <person name="Stevenson B.S."/>
            <person name="Bojanowski C.L."/>
            <person name="Crookes-Goodson W.J."/>
        </authorList>
    </citation>
    <scope>NUCLEOTIDE SEQUENCE [LARGE SCALE GENOMIC DNA]</scope>
    <source>
        <strain evidence="4 5">D216</strain>
    </source>
</reference>
<dbReference type="InterPro" id="IPR058329">
    <property type="entry name" value="Arp1_N"/>
</dbReference>
<accession>A0A507B1B1</accession>
<dbReference type="GeneID" id="41976192"/>
<feature type="region of interest" description="Disordered" evidence="1">
    <location>
        <begin position="263"/>
        <end position="287"/>
    </location>
</feature>
<dbReference type="AlphaFoldDB" id="A0A507B1B1"/>